<dbReference type="Pfam" id="PF00014">
    <property type="entry name" value="Kunitz_BPTI"/>
    <property type="match status" value="1"/>
</dbReference>
<dbReference type="InterPro" id="IPR036880">
    <property type="entry name" value="Kunitz_BPTI_sf"/>
</dbReference>
<dbReference type="InterPro" id="IPR002223">
    <property type="entry name" value="Kunitz_BPTI"/>
</dbReference>
<organism evidence="3 4">
    <name type="scientific">Ancylostoma duodenale</name>
    <dbReference type="NCBI Taxonomy" id="51022"/>
    <lineage>
        <taxon>Eukaryota</taxon>
        <taxon>Metazoa</taxon>
        <taxon>Ecdysozoa</taxon>
        <taxon>Nematoda</taxon>
        <taxon>Chromadorea</taxon>
        <taxon>Rhabditida</taxon>
        <taxon>Rhabditina</taxon>
        <taxon>Rhabditomorpha</taxon>
        <taxon>Strongyloidea</taxon>
        <taxon>Ancylostomatidae</taxon>
        <taxon>Ancylostomatinae</taxon>
        <taxon>Ancylostoma</taxon>
    </lineage>
</organism>
<proteinExistence type="predicted"/>
<protein>
    <submittedName>
        <fullName evidence="3">Kunitz/Bovine pancreatic trypsin inhibitor domain protein</fullName>
    </submittedName>
</protein>
<evidence type="ECO:0000256" key="1">
    <source>
        <dbReference type="SAM" id="MobiDB-lite"/>
    </source>
</evidence>
<keyword evidence="4" id="KW-1185">Reference proteome</keyword>
<dbReference type="AlphaFoldDB" id="A0A0C2CFZ0"/>
<feature type="non-terminal residue" evidence="3">
    <location>
        <position position="52"/>
    </location>
</feature>
<evidence type="ECO:0000313" key="4">
    <source>
        <dbReference type="Proteomes" id="UP000054047"/>
    </source>
</evidence>
<evidence type="ECO:0000259" key="2">
    <source>
        <dbReference type="Pfam" id="PF00014"/>
    </source>
</evidence>
<dbReference type="SUPFAM" id="SSF57362">
    <property type="entry name" value="BPTI-like"/>
    <property type="match status" value="1"/>
</dbReference>
<dbReference type="GO" id="GO:0004867">
    <property type="term" value="F:serine-type endopeptidase inhibitor activity"/>
    <property type="evidence" value="ECO:0007669"/>
    <property type="project" value="InterPro"/>
</dbReference>
<dbReference type="EMBL" id="KN757523">
    <property type="protein sequence ID" value="KIH48712.1"/>
    <property type="molecule type" value="Genomic_DNA"/>
</dbReference>
<dbReference type="Proteomes" id="UP000054047">
    <property type="component" value="Unassembled WGS sequence"/>
</dbReference>
<dbReference type="OrthoDB" id="4473401at2759"/>
<gene>
    <name evidence="3" type="ORF">ANCDUO_21215</name>
</gene>
<sequence>MQECTRTCKGAEPEPEQDTCSQPIEAGPCMAAFRRFAYDNKKRSACSSSTED</sequence>
<reference evidence="3 4" key="1">
    <citation type="submission" date="2013-12" db="EMBL/GenBank/DDBJ databases">
        <title>Draft genome of the parsitic nematode Ancylostoma duodenale.</title>
        <authorList>
            <person name="Mitreva M."/>
        </authorList>
    </citation>
    <scope>NUCLEOTIDE SEQUENCE [LARGE SCALE GENOMIC DNA]</scope>
    <source>
        <strain evidence="3 4">Zhejiang</strain>
    </source>
</reference>
<feature type="region of interest" description="Disordered" evidence="1">
    <location>
        <begin position="1"/>
        <end position="20"/>
    </location>
</feature>
<feature type="domain" description="BPTI/Kunitz inhibitor" evidence="2">
    <location>
        <begin position="19"/>
        <end position="46"/>
    </location>
</feature>
<accession>A0A0C2CFZ0</accession>
<dbReference type="Gene3D" id="4.10.410.10">
    <property type="entry name" value="Pancreatic trypsin inhibitor Kunitz domain"/>
    <property type="match status" value="1"/>
</dbReference>
<evidence type="ECO:0000313" key="3">
    <source>
        <dbReference type="EMBL" id="KIH48712.1"/>
    </source>
</evidence>
<name>A0A0C2CFZ0_9BILA</name>